<feature type="active site" description="Charge relay system" evidence="1">
    <location>
        <position position="201"/>
    </location>
</feature>
<evidence type="ECO:0000256" key="1">
    <source>
        <dbReference type="PIRSR" id="PIRSR001221-1"/>
    </source>
</evidence>
<dbReference type="GO" id="GO:0012505">
    <property type="term" value="C:endomembrane system"/>
    <property type="evidence" value="ECO:0007669"/>
    <property type="project" value="TreeGrafter"/>
</dbReference>
<dbReference type="PANTHER" id="PTHR43372">
    <property type="entry name" value="FATTY-ACID AMIDE HYDROLASE"/>
    <property type="match status" value="1"/>
</dbReference>
<dbReference type="InterPro" id="IPR052739">
    <property type="entry name" value="FAAH2"/>
</dbReference>
<dbReference type="PANTHER" id="PTHR43372:SF4">
    <property type="entry name" value="FATTY-ACID AMIDE HYDROLASE 2"/>
    <property type="match status" value="1"/>
</dbReference>
<reference evidence="3 4" key="1">
    <citation type="submission" date="2024-03" db="EMBL/GenBank/DDBJ databases">
        <title>The genome assembly and annotation of the cricket Gryllus longicercus Weissman &amp; Gray.</title>
        <authorList>
            <person name="Szrajer S."/>
            <person name="Gray D."/>
            <person name="Ylla G."/>
        </authorList>
    </citation>
    <scope>NUCLEOTIDE SEQUENCE [LARGE SCALE GENOMIC DNA]</scope>
    <source>
        <strain evidence="3">DAG 2021-001</strain>
        <tissue evidence="3">Whole body minus gut</tissue>
    </source>
</reference>
<feature type="domain" description="Amidase" evidence="2">
    <location>
        <begin position="64"/>
        <end position="506"/>
    </location>
</feature>
<comment type="caution">
    <text evidence="3">The sequence shown here is derived from an EMBL/GenBank/DDBJ whole genome shotgun (WGS) entry which is preliminary data.</text>
</comment>
<proteinExistence type="predicted"/>
<dbReference type="SUPFAM" id="SSF75304">
    <property type="entry name" value="Amidase signature (AS) enzymes"/>
    <property type="match status" value="1"/>
</dbReference>
<dbReference type="InterPro" id="IPR023631">
    <property type="entry name" value="Amidase_dom"/>
</dbReference>
<dbReference type="Gene3D" id="3.90.1300.10">
    <property type="entry name" value="Amidase signature (AS) domain"/>
    <property type="match status" value="1"/>
</dbReference>
<evidence type="ECO:0000313" key="3">
    <source>
        <dbReference type="EMBL" id="KAK7794075.1"/>
    </source>
</evidence>
<feature type="active site" description="Acyl-ester intermediate" evidence="1">
    <location>
        <position position="225"/>
    </location>
</feature>
<accession>A0AAN9VD62</accession>
<dbReference type="EMBL" id="JAZDUA010000348">
    <property type="protein sequence ID" value="KAK7794075.1"/>
    <property type="molecule type" value="Genomic_DNA"/>
</dbReference>
<dbReference type="PIRSF" id="PIRSF001221">
    <property type="entry name" value="Amidase_fungi"/>
    <property type="match status" value="1"/>
</dbReference>
<dbReference type="Pfam" id="PF01425">
    <property type="entry name" value="Amidase"/>
    <property type="match status" value="1"/>
</dbReference>
<protein>
    <recommendedName>
        <fullName evidence="2">Amidase domain-containing protein</fullName>
    </recommendedName>
</protein>
<dbReference type="AlphaFoldDB" id="A0AAN9VD62"/>
<name>A0AAN9VD62_9ORTH</name>
<evidence type="ECO:0000259" key="2">
    <source>
        <dbReference type="Pfam" id="PF01425"/>
    </source>
</evidence>
<keyword evidence="4" id="KW-1185">Reference proteome</keyword>
<dbReference type="InterPro" id="IPR036928">
    <property type="entry name" value="AS_sf"/>
</dbReference>
<evidence type="ECO:0000313" key="4">
    <source>
        <dbReference type="Proteomes" id="UP001378592"/>
    </source>
</evidence>
<dbReference type="Proteomes" id="UP001378592">
    <property type="component" value="Unassembled WGS sequence"/>
</dbReference>
<sequence>MADTFARRLERLAFRFVEFVFGALFRLLYRGPGEQVPPISNLLLLDSATTLAHKIRTKKVTSVEVVEAFIARIREVNLVLNTVVDERFEEALKEAKAADEYIRSGTHTPEELERNLPFLGVPFTTKDCVQVKGLRHTAGLYKRRNLVATEDADCVAQMRAAGAFPLAVTNVSELCMWWESNNTIYGRTRNPYNTNRIVGGSSGGEGCLQAAAGSPMGIGTDIGGSIRMPAFFNGIFGHKPSRGVVSNAGQYPIPNGEQNTFLGTGPMTRFATDLLPIFKVLAGPVSSERLGLKGPPPDLRKVKVFYAEDDGGGRLISAVQPDQRAAIKRAVNHLEKALGIKAKKIHLPRLKKALPIWFAKMQIKDAPTFAQQLDNCEGTVNIFLELVKWALFMSKHTFIGLFTAIMEKNGVQAGSETHTLLLNECVRLRQDFQDILGDDGVFLFPTHPTVAPFHNEPALKPYNFSYTAIFNVLGFPATQCPLGLGSEGLPLGLQVIANLNQDRLTLAMACELEKAFGGWVPPAIAV</sequence>
<feature type="active site" description="Charge relay system" evidence="1">
    <location>
        <position position="126"/>
    </location>
</feature>
<organism evidence="3 4">
    <name type="scientific">Gryllus longicercus</name>
    <dbReference type="NCBI Taxonomy" id="2509291"/>
    <lineage>
        <taxon>Eukaryota</taxon>
        <taxon>Metazoa</taxon>
        <taxon>Ecdysozoa</taxon>
        <taxon>Arthropoda</taxon>
        <taxon>Hexapoda</taxon>
        <taxon>Insecta</taxon>
        <taxon>Pterygota</taxon>
        <taxon>Neoptera</taxon>
        <taxon>Polyneoptera</taxon>
        <taxon>Orthoptera</taxon>
        <taxon>Ensifera</taxon>
        <taxon>Gryllidea</taxon>
        <taxon>Grylloidea</taxon>
        <taxon>Gryllidae</taxon>
        <taxon>Gryllinae</taxon>
        <taxon>Gryllus</taxon>
    </lineage>
</organism>
<gene>
    <name evidence="3" type="ORF">R5R35_010283</name>
</gene>